<evidence type="ECO:0000313" key="1">
    <source>
        <dbReference type="EMBL" id="AKN36053.1"/>
    </source>
</evidence>
<dbReference type="EMBL" id="KP795464">
    <property type="protein sequence ID" value="AKN36053.1"/>
    <property type="molecule type" value="Genomic_DNA"/>
</dbReference>
<dbReference type="AlphaFoldDB" id="A0A0H3ZSX6"/>
<name>A0A0H3ZSX6_VIBSP</name>
<reference evidence="2" key="1">
    <citation type="journal article" date="2015" name="MBio">
        <title>Eco-Evolutionary Dynamics of Episomes among Ecologically Cohesive Bacterial Populations.</title>
        <authorList>
            <person name="Xue H."/>
            <person name="Cordero O.X."/>
            <person name="Camas F.M."/>
            <person name="Trimble W."/>
            <person name="Meyer F."/>
            <person name="Guglielmini J."/>
            <person name="Rocha E.P."/>
            <person name="Polz M.F."/>
        </authorList>
    </citation>
    <scope>NUCLEOTIDE SEQUENCE</scope>
    <source>
        <strain evidence="2">FF_308</strain>
        <strain evidence="1">ZS_190</strain>
    </source>
</reference>
<accession>A0A0H3ZSX6</accession>
<protein>
    <submittedName>
        <fullName evidence="2">Uncharacterized protein</fullName>
    </submittedName>
</protein>
<sequence length="49" mass="5221">MAAPEADFNGLIESMSIVLVQRKSPLAAKLSGGNNGRRNYKALSLQGFV</sequence>
<dbReference type="EMBL" id="KP795521">
    <property type="protein sequence ID" value="AKN36999.1"/>
    <property type="molecule type" value="Genomic_DNA"/>
</dbReference>
<organism evidence="2">
    <name type="scientific">Vibrio splendidus</name>
    <dbReference type="NCBI Taxonomy" id="29497"/>
    <lineage>
        <taxon>Bacteria</taxon>
        <taxon>Pseudomonadati</taxon>
        <taxon>Pseudomonadota</taxon>
        <taxon>Gammaproteobacteria</taxon>
        <taxon>Vibrionales</taxon>
        <taxon>Vibrionaceae</taxon>
        <taxon>Vibrio</taxon>
    </lineage>
</organism>
<evidence type="ECO:0000313" key="2">
    <source>
        <dbReference type="EMBL" id="AKN36999.1"/>
    </source>
</evidence>
<proteinExistence type="predicted"/>